<feature type="transmembrane region" description="Helical" evidence="8">
    <location>
        <begin position="61"/>
        <end position="81"/>
    </location>
</feature>
<feature type="transmembrane region" description="Helical" evidence="8">
    <location>
        <begin position="163"/>
        <end position="184"/>
    </location>
</feature>
<comment type="similarity">
    <text evidence="2">Belongs to the ZIP transporter (TC 2.A.5) family.</text>
</comment>
<keyword evidence="5" id="KW-0862">Zinc</keyword>
<dbReference type="RefSeq" id="WP_015043774.1">
    <property type="nucleotide sequence ID" value="NZ_CP046996.1"/>
</dbReference>
<dbReference type="PANTHER" id="PTHR11040:SF211">
    <property type="entry name" value="ZINC TRANSPORTER ZIP11"/>
    <property type="match status" value="1"/>
</dbReference>
<evidence type="ECO:0000313" key="10">
    <source>
        <dbReference type="Proteomes" id="UP000430508"/>
    </source>
</evidence>
<dbReference type="EMBL" id="CP046996">
    <property type="protein sequence ID" value="QHA01392.1"/>
    <property type="molecule type" value="Genomic_DNA"/>
</dbReference>
<evidence type="ECO:0000256" key="4">
    <source>
        <dbReference type="ARBA" id="ARBA00022692"/>
    </source>
</evidence>
<evidence type="ECO:0000256" key="5">
    <source>
        <dbReference type="ARBA" id="ARBA00022833"/>
    </source>
</evidence>
<dbReference type="AlphaFoldDB" id="A0A857DLR4"/>
<dbReference type="PANTHER" id="PTHR11040">
    <property type="entry name" value="ZINC/IRON TRANSPORTER"/>
    <property type="match status" value="1"/>
</dbReference>
<name>A0A857DLR4_9FIRM</name>
<evidence type="ECO:0000256" key="6">
    <source>
        <dbReference type="ARBA" id="ARBA00022989"/>
    </source>
</evidence>
<dbReference type="Proteomes" id="UP000430508">
    <property type="component" value="Chromosome"/>
</dbReference>
<evidence type="ECO:0000256" key="1">
    <source>
        <dbReference type="ARBA" id="ARBA00004651"/>
    </source>
</evidence>
<keyword evidence="6 8" id="KW-1133">Transmembrane helix</keyword>
<feature type="transmembrane region" description="Helical" evidence="8">
    <location>
        <begin position="128"/>
        <end position="151"/>
    </location>
</feature>
<feature type="transmembrane region" description="Helical" evidence="8">
    <location>
        <begin position="102"/>
        <end position="122"/>
    </location>
</feature>
<keyword evidence="4 8" id="KW-0812">Transmembrane</keyword>
<proteinExistence type="inferred from homology"/>
<protein>
    <submittedName>
        <fullName evidence="9">Metal ABC transporter</fullName>
    </submittedName>
</protein>
<feature type="transmembrane region" description="Helical" evidence="8">
    <location>
        <begin position="34"/>
        <end position="55"/>
    </location>
</feature>
<gene>
    <name evidence="9" type="ORF">GQ588_12460</name>
</gene>
<dbReference type="Pfam" id="PF02535">
    <property type="entry name" value="Zip"/>
    <property type="match status" value="1"/>
</dbReference>
<comment type="subcellular location">
    <subcellularLocation>
        <location evidence="1">Cell membrane</location>
        <topology evidence="1">Multi-pass membrane protein</topology>
    </subcellularLocation>
</comment>
<evidence type="ECO:0000256" key="3">
    <source>
        <dbReference type="ARBA" id="ARBA00022475"/>
    </source>
</evidence>
<evidence type="ECO:0000256" key="7">
    <source>
        <dbReference type="ARBA" id="ARBA00023136"/>
    </source>
</evidence>
<organism evidence="9 10">
    <name type="scientific">Dehalobacter restrictus</name>
    <dbReference type="NCBI Taxonomy" id="55583"/>
    <lineage>
        <taxon>Bacteria</taxon>
        <taxon>Bacillati</taxon>
        <taxon>Bacillota</taxon>
        <taxon>Clostridia</taxon>
        <taxon>Eubacteriales</taxon>
        <taxon>Desulfitobacteriaceae</taxon>
        <taxon>Dehalobacter</taxon>
    </lineage>
</organism>
<feature type="transmembrane region" description="Helical" evidence="8">
    <location>
        <begin position="6"/>
        <end position="27"/>
    </location>
</feature>
<dbReference type="InterPro" id="IPR003689">
    <property type="entry name" value="ZIP"/>
</dbReference>
<dbReference type="GO" id="GO:0005886">
    <property type="term" value="C:plasma membrane"/>
    <property type="evidence" value="ECO:0007669"/>
    <property type="project" value="UniProtKB-SubCell"/>
</dbReference>
<evidence type="ECO:0000313" key="9">
    <source>
        <dbReference type="EMBL" id="QHA01392.1"/>
    </source>
</evidence>
<accession>A0A857DLR4</accession>
<evidence type="ECO:0000256" key="2">
    <source>
        <dbReference type="ARBA" id="ARBA00006939"/>
    </source>
</evidence>
<dbReference type="GO" id="GO:0005385">
    <property type="term" value="F:zinc ion transmembrane transporter activity"/>
    <property type="evidence" value="ECO:0007669"/>
    <property type="project" value="TreeGrafter"/>
</dbReference>
<keyword evidence="7 8" id="KW-0472">Membrane</keyword>
<feature type="transmembrane region" description="Helical" evidence="8">
    <location>
        <begin position="190"/>
        <end position="208"/>
    </location>
</feature>
<feature type="transmembrane region" description="Helical" evidence="8">
    <location>
        <begin position="220"/>
        <end position="237"/>
    </location>
</feature>
<keyword evidence="3" id="KW-1003">Cell membrane</keyword>
<reference evidence="9 10" key="1">
    <citation type="submission" date="2019-12" db="EMBL/GenBank/DDBJ databases">
        <title>Sequence classification of anaerobic respiratory reductive dehalogenases: First we see many, then we see few.</title>
        <authorList>
            <person name="Molenda O."/>
            <person name="Puentes Jacome L.A."/>
            <person name="Cao X."/>
            <person name="Nesbo C.L."/>
            <person name="Tang S."/>
            <person name="Morson N."/>
            <person name="Patron J."/>
            <person name="Lomheim L."/>
            <person name="Wishart D.S."/>
            <person name="Edwards E.A."/>
        </authorList>
    </citation>
    <scope>NUCLEOTIDE SEQUENCE [LARGE SCALE GENOMIC DNA]</scope>
    <source>
        <strain evidence="9 10">12DCA</strain>
    </source>
</reference>
<sequence length="238" mass="24890">MIIITILLYGLIAGLVTGLGAVISISIKNITNKILSISLGFASGIMIGISALSLIPTSLDMSNSIICIAGFAAGALFLFLVDISMPHIHKVEADLSNYAKMGYFIALGITLHNLPEGIAIGATSEVSYHMGIMTALTIGLHNIAEGLCVAMPLCLANVRKSRVVLITTMTGMSTLLGTGLGMILGLISPLIIAFFLAFAAGAMIYISSDELIPKSHHSHSEYANVGIMLGFILALILS</sequence>
<evidence type="ECO:0000256" key="8">
    <source>
        <dbReference type="SAM" id="Phobius"/>
    </source>
</evidence>